<gene>
    <name evidence="2" type="ORF">O3M35_004309</name>
</gene>
<dbReference type="PANTHER" id="PTHR10528:SF17">
    <property type="entry name" value="AF4_FMR2 FAMILY MEMBER LILLI"/>
    <property type="match status" value="1"/>
</dbReference>
<accession>A0AAW1CFL7</accession>
<dbReference type="EMBL" id="JAPXFL010000014">
    <property type="protein sequence ID" value="KAK9497616.1"/>
    <property type="molecule type" value="Genomic_DNA"/>
</dbReference>
<feature type="compositionally biased region" description="Low complexity" evidence="1">
    <location>
        <begin position="48"/>
        <end position="66"/>
    </location>
</feature>
<proteinExistence type="predicted"/>
<feature type="region of interest" description="Disordered" evidence="1">
    <location>
        <begin position="31"/>
        <end position="66"/>
    </location>
</feature>
<dbReference type="PANTHER" id="PTHR10528">
    <property type="entry name" value="AF4/FMR2 FAMILY MEMBER"/>
    <property type="match status" value="1"/>
</dbReference>
<name>A0AAW1CFL7_9HEMI</name>
<evidence type="ECO:0000256" key="1">
    <source>
        <dbReference type="SAM" id="MobiDB-lite"/>
    </source>
</evidence>
<dbReference type="Proteomes" id="UP001461498">
    <property type="component" value="Unassembled WGS sequence"/>
</dbReference>
<evidence type="ECO:0000313" key="3">
    <source>
        <dbReference type="Proteomes" id="UP001461498"/>
    </source>
</evidence>
<keyword evidence="3" id="KW-1185">Reference proteome</keyword>
<dbReference type="GO" id="GO:0010468">
    <property type="term" value="P:regulation of gene expression"/>
    <property type="evidence" value="ECO:0007669"/>
    <property type="project" value="InterPro"/>
</dbReference>
<protein>
    <submittedName>
        <fullName evidence="2">Uncharacterized protein</fullName>
    </submittedName>
</protein>
<reference evidence="2 3" key="1">
    <citation type="submission" date="2022-12" db="EMBL/GenBank/DDBJ databases">
        <title>Chromosome-level genome assembly of true bugs.</title>
        <authorList>
            <person name="Ma L."/>
            <person name="Li H."/>
        </authorList>
    </citation>
    <scope>NUCLEOTIDE SEQUENCE [LARGE SCALE GENOMIC DNA]</scope>
    <source>
        <strain evidence="2">Lab_2022b</strain>
    </source>
</reference>
<dbReference type="InterPro" id="IPR007797">
    <property type="entry name" value="AF4/FMR2"/>
</dbReference>
<evidence type="ECO:0000313" key="2">
    <source>
        <dbReference type="EMBL" id="KAK9497616.1"/>
    </source>
</evidence>
<comment type="caution">
    <text evidence="2">The sequence shown here is derived from an EMBL/GenBank/DDBJ whole genome shotgun (WGS) entry which is preliminary data.</text>
</comment>
<sequence length="150" mass="15318">MRKIEVKECLKTIGDHMQKTAPPTPVDVCGIGVQGQGTPSPLSPTPSPAGSVGSVGSQSSGYSSGELRSGTASSCVINMSSGGAVVGQSNIVGISSAGNHSCTIPIAVYNAFTKQSVHFNSLLTSHELWDQADALVLNDGGKGIFNLILF</sequence>
<dbReference type="AlphaFoldDB" id="A0AAW1CFL7"/>
<organism evidence="2 3">
    <name type="scientific">Rhynocoris fuscipes</name>
    <dbReference type="NCBI Taxonomy" id="488301"/>
    <lineage>
        <taxon>Eukaryota</taxon>
        <taxon>Metazoa</taxon>
        <taxon>Ecdysozoa</taxon>
        <taxon>Arthropoda</taxon>
        <taxon>Hexapoda</taxon>
        <taxon>Insecta</taxon>
        <taxon>Pterygota</taxon>
        <taxon>Neoptera</taxon>
        <taxon>Paraneoptera</taxon>
        <taxon>Hemiptera</taxon>
        <taxon>Heteroptera</taxon>
        <taxon>Panheteroptera</taxon>
        <taxon>Cimicomorpha</taxon>
        <taxon>Reduviidae</taxon>
        <taxon>Harpactorinae</taxon>
        <taxon>Harpactorini</taxon>
        <taxon>Rhynocoris</taxon>
    </lineage>
</organism>
<dbReference type="GO" id="GO:0032783">
    <property type="term" value="C:super elongation complex"/>
    <property type="evidence" value="ECO:0007669"/>
    <property type="project" value="TreeGrafter"/>
</dbReference>